<keyword evidence="4" id="KW-1003">Cell membrane</keyword>
<sequence>MKTILSIVTRFLKTSFRNRGNWMFMIVLPLAFTFVFGVVPTLGGTNNKIPVAVVDQDHSALSASIIGQLKSDPAIQLEQVSPNDEDRLMRQMKVSVIMSIPAGFEADAAAGRPMTVGWTAAPNVGGNQDIATATASLQTSIRQWMLFGEPAMQAAIKGGATPDQVVSAFVHAMKSADKIHPLLSTKQELISSGGHVQTHTLSQGALSTMGFSVMFIVFTVFGSTSSVLNERITGTWKRMLASPMNKGTVVAGYGIAFFVMGWIQYAILVLASRFIFGIHVPWNGWIALVVSLYVLAMCGIALCVANLVQTTEQQMGIGSFVAIGTCMIGGVYWPLEIEPTWMQHLAWFVPQSWTMKAFDQVTSGTITSALWLPLGVLAAFAAIFYVTGIVQLRYST</sequence>
<dbReference type="GO" id="GO:0140359">
    <property type="term" value="F:ABC-type transporter activity"/>
    <property type="evidence" value="ECO:0007669"/>
    <property type="project" value="InterPro"/>
</dbReference>
<feature type="transmembrane region" description="Helical" evidence="8">
    <location>
        <begin position="209"/>
        <end position="228"/>
    </location>
</feature>
<comment type="similarity">
    <text evidence="2">Belongs to the ABC-2 integral membrane protein family.</text>
</comment>
<evidence type="ECO:0000313" key="11">
    <source>
        <dbReference type="Proteomes" id="UP000050482"/>
    </source>
</evidence>
<keyword evidence="3" id="KW-0813">Transport</keyword>
<accession>A0A0P9D1I4</accession>
<keyword evidence="5 8" id="KW-0812">Transmembrane</keyword>
<evidence type="ECO:0000313" key="10">
    <source>
        <dbReference type="EMBL" id="KPV43367.1"/>
    </source>
</evidence>
<dbReference type="GO" id="GO:0005886">
    <property type="term" value="C:plasma membrane"/>
    <property type="evidence" value="ECO:0007669"/>
    <property type="project" value="UniProtKB-SubCell"/>
</dbReference>
<keyword evidence="6 8" id="KW-1133">Transmembrane helix</keyword>
<dbReference type="PANTHER" id="PTHR30294:SF45">
    <property type="entry name" value="LINEARMYCIN RESISTANCE PERMEASE PROTEIN LNRN"/>
    <property type="match status" value="1"/>
</dbReference>
<keyword evidence="11" id="KW-1185">Reference proteome</keyword>
<dbReference type="Gene3D" id="3.40.1710.10">
    <property type="entry name" value="abc type-2 transporter like domain"/>
    <property type="match status" value="1"/>
</dbReference>
<comment type="subcellular location">
    <subcellularLocation>
        <location evidence="1">Cell membrane</location>
        <topology evidence="1">Multi-pass membrane protein</topology>
    </subcellularLocation>
</comment>
<evidence type="ECO:0000256" key="7">
    <source>
        <dbReference type="ARBA" id="ARBA00023136"/>
    </source>
</evidence>
<organism evidence="10 11">
    <name type="scientific">Alicyclobacillus ferrooxydans</name>
    <dbReference type="NCBI Taxonomy" id="471514"/>
    <lineage>
        <taxon>Bacteria</taxon>
        <taxon>Bacillati</taxon>
        <taxon>Bacillota</taxon>
        <taxon>Bacilli</taxon>
        <taxon>Bacillales</taxon>
        <taxon>Alicyclobacillaceae</taxon>
        <taxon>Alicyclobacillus</taxon>
    </lineage>
</organism>
<evidence type="ECO:0000256" key="1">
    <source>
        <dbReference type="ARBA" id="ARBA00004651"/>
    </source>
</evidence>
<dbReference type="InterPro" id="IPR051449">
    <property type="entry name" value="ABC-2_transporter_component"/>
</dbReference>
<comment type="caution">
    <text evidence="10">The sequence shown here is derived from an EMBL/GenBank/DDBJ whole genome shotgun (WGS) entry which is preliminary data.</text>
</comment>
<dbReference type="InterPro" id="IPR047817">
    <property type="entry name" value="ABC2_TM_bact-type"/>
</dbReference>
<evidence type="ECO:0000256" key="6">
    <source>
        <dbReference type="ARBA" id="ARBA00022989"/>
    </source>
</evidence>
<feature type="transmembrane region" description="Helical" evidence="8">
    <location>
        <begin position="249"/>
        <end position="276"/>
    </location>
</feature>
<protein>
    <recommendedName>
        <fullName evidence="9">ABC transmembrane type-2 domain-containing protein</fullName>
    </recommendedName>
</protein>
<dbReference type="STRING" id="471514.AN477_13080"/>
<dbReference type="InterPro" id="IPR013525">
    <property type="entry name" value="ABC2_TM"/>
</dbReference>
<evidence type="ECO:0000256" key="4">
    <source>
        <dbReference type="ARBA" id="ARBA00022475"/>
    </source>
</evidence>
<dbReference type="PATRIC" id="fig|471514.4.peg.2442"/>
<feature type="domain" description="ABC transmembrane type-2" evidence="9">
    <location>
        <begin position="172"/>
        <end position="395"/>
    </location>
</feature>
<dbReference type="Proteomes" id="UP000050482">
    <property type="component" value="Unassembled WGS sequence"/>
</dbReference>
<evidence type="ECO:0000259" key="9">
    <source>
        <dbReference type="PROSITE" id="PS51012"/>
    </source>
</evidence>
<gene>
    <name evidence="10" type="ORF">AN477_13080</name>
</gene>
<feature type="transmembrane region" description="Helical" evidence="8">
    <location>
        <begin position="282"/>
        <end position="308"/>
    </location>
</feature>
<evidence type="ECO:0000256" key="2">
    <source>
        <dbReference type="ARBA" id="ARBA00007783"/>
    </source>
</evidence>
<dbReference type="RefSeq" id="WP_054969606.1">
    <property type="nucleotide sequence ID" value="NZ_LJCO01000052.1"/>
</dbReference>
<feature type="transmembrane region" description="Helical" evidence="8">
    <location>
        <begin position="370"/>
        <end position="390"/>
    </location>
</feature>
<evidence type="ECO:0000256" key="3">
    <source>
        <dbReference type="ARBA" id="ARBA00022448"/>
    </source>
</evidence>
<dbReference type="Pfam" id="PF12698">
    <property type="entry name" value="ABC2_membrane_3"/>
    <property type="match status" value="1"/>
</dbReference>
<name>A0A0P9D1I4_9BACL</name>
<dbReference type="EMBL" id="LJCO01000052">
    <property type="protein sequence ID" value="KPV43367.1"/>
    <property type="molecule type" value="Genomic_DNA"/>
</dbReference>
<dbReference type="OrthoDB" id="266913at2"/>
<proteinExistence type="inferred from homology"/>
<evidence type="ECO:0000256" key="8">
    <source>
        <dbReference type="SAM" id="Phobius"/>
    </source>
</evidence>
<feature type="transmembrane region" description="Helical" evidence="8">
    <location>
        <begin position="315"/>
        <end position="335"/>
    </location>
</feature>
<dbReference type="PROSITE" id="PS51012">
    <property type="entry name" value="ABC_TM2"/>
    <property type="match status" value="1"/>
</dbReference>
<dbReference type="AlphaFoldDB" id="A0A0P9D1I4"/>
<reference evidence="10 11" key="1">
    <citation type="submission" date="2015-09" db="EMBL/GenBank/DDBJ databases">
        <title>Draft genome sequence of Alicyclobacillus ferrooxydans DSM 22381.</title>
        <authorList>
            <person name="Hemp J."/>
        </authorList>
    </citation>
    <scope>NUCLEOTIDE SEQUENCE [LARGE SCALE GENOMIC DNA]</scope>
    <source>
        <strain evidence="10 11">TC-34</strain>
    </source>
</reference>
<evidence type="ECO:0000256" key="5">
    <source>
        <dbReference type="ARBA" id="ARBA00022692"/>
    </source>
</evidence>
<keyword evidence="7 8" id="KW-0472">Membrane</keyword>
<dbReference type="PANTHER" id="PTHR30294">
    <property type="entry name" value="MEMBRANE COMPONENT OF ABC TRANSPORTER YHHJ-RELATED"/>
    <property type="match status" value="1"/>
</dbReference>
<feature type="transmembrane region" description="Helical" evidence="8">
    <location>
        <begin position="21"/>
        <end position="42"/>
    </location>
</feature>